<keyword evidence="5" id="KW-0408">Iron</keyword>
<sequence length="64" mass="7144">MKVCICKNVSDRQIREALDRGARTLRDVYRELGVGSECGKCICATREIIAEHPFLHLADEVIAA</sequence>
<dbReference type="STRING" id="1821621.A8C75_01160"/>
<accession>A0A1A9ETU1</accession>
<evidence type="ECO:0000256" key="8">
    <source>
        <dbReference type="ARBA" id="ARBA00039386"/>
    </source>
</evidence>
<dbReference type="Proteomes" id="UP000078070">
    <property type="component" value="Chromosome"/>
</dbReference>
<dbReference type="GO" id="GO:0046872">
    <property type="term" value="F:metal ion binding"/>
    <property type="evidence" value="ECO:0007669"/>
    <property type="project" value="UniProtKB-KW"/>
</dbReference>
<dbReference type="KEGG" id="mars:A8C75_01160"/>
<comment type="cofactor">
    <cofactor evidence="7">
        <name>[2Fe-2S] cluster</name>
        <dbReference type="ChEBI" id="CHEBI:190135"/>
    </cofactor>
</comment>
<dbReference type="Gene3D" id="1.10.10.1100">
    <property type="entry name" value="BFD-like [2Fe-2S]-binding domain"/>
    <property type="match status" value="1"/>
</dbReference>
<dbReference type="EMBL" id="CP015839">
    <property type="protein sequence ID" value="ANG61202.1"/>
    <property type="molecule type" value="Genomic_DNA"/>
</dbReference>
<evidence type="ECO:0000313" key="12">
    <source>
        <dbReference type="Proteomes" id="UP000078070"/>
    </source>
</evidence>
<evidence type="ECO:0000256" key="1">
    <source>
        <dbReference type="ARBA" id="ARBA00022448"/>
    </source>
</evidence>
<dbReference type="InterPro" id="IPR041854">
    <property type="entry name" value="BFD-like_2Fe2S-bd_dom_sf"/>
</dbReference>
<evidence type="ECO:0000259" key="10">
    <source>
        <dbReference type="Pfam" id="PF04324"/>
    </source>
</evidence>
<keyword evidence="2" id="KW-0001">2Fe-2S</keyword>
<dbReference type="InterPro" id="IPR007419">
    <property type="entry name" value="BFD-like_2Fe2S-bd_dom"/>
</dbReference>
<proteinExistence type="inferred from homology"/>
<name>A0A1A9ETU1_9GAMM</name>
<dbReference type="RefSeq" id="WP_067286538.1">
    <property type="nucleotide sequence ID" value="NZ_CP015839.1"/>
</dbReference>
<keyword evidence="3" id="KW-0479">Metal-binding</keyword>
<comment type="similarity">
    <text evidence="9">Belongs to the Bfd family.</text>
</comment>
<feature type="domain" description="BFD-like [2Fe-2S]-binding" evidence="10">
    <location>
        <begin position="3"/>
        <end position="51"/>
    </location>
</feature>
<evidence type="ECO:0000256" key="9">
    <source>
        <dbReference type="ARBA" id="ARBA00046332"/>
    </source>
</evidence>
<dbReference type="OrthoDB" id="9815350at2"/>
<evidence type="ECO:0000256" key="5">
    <source>
        <dbReference type="ARBA" id="ARBA00023004"/>
    </source>
</evidence>
<evidence type="ECO:0000256" key="2">
    <source>
        <dbReference type="ARBA" id="ARBA00022714"/>
    </source>
</evidence>
<reference evidence="12" key="1">
    <citation type="submission" date="2016-05" db="EMBL/GenBank/DDBJ databases">
        <authorList>
            <person name="Baek K."/>
            <person name="Yang S.-J."/>
        </authorList>
    </citation>
    <scope>NUCLEOTIDE SEQUENCE [LARGE SCALE GENOMIC DNA]</scope>
    <source>
        <strain evidence="12">ST58-10</strain>
    </source>
</reference>
<evidence type="ECO:0000256" key="7">
    <source>
        <dbReference type="ARBA" id="ARBA00034078"/>
    </source>
</evidence>
<organism evidence="11 12">
    <name type="scientific">Marinobacterium aestuarii</name>
    <dbReference type="NCBI Taxonomy" id="1821621"/>
    <lineage>
        <taxon>Bacteria</taxon>
        <taxon>Pseudomonadati</taxon>
        <taxon>Pseudomonadota</taxon>
        <taxon>Gammaproteobacteria</taxon>
        <taxon>Oceanospirillales</taxon>
        <taxon>Oceanospirillaceae</taxon>
        <taxon>Marinobacterium</taxon>
    </lineage>
</organism>
<dbReference type="PANTHER" id="PTHR37424:SF1">
    <property type="entry name" value="BACTERIOFERRITIN-ASSOCIATED FERREDOXIN"/>
    <property type="match status" value="1"/>
</dbReference>
<protein>
    <recommendedName>
        <fullName evidence="8">Bacterioferritin-associated ferredoxin</fullName>
    </recommendedName>
</protein>
<keyword evidence="4" id="KW-0249">Electron transport</keyword>
<evidence type="ECO:0000313" key="11">
    <source>
        <dbReference type="EMBL" id="ANG61202.1"/>
    </source>
</evidence>
<gene>
    <name evidence="11" type="ORF">A8C75_01160</name>
</gene>
<evidence type="ECO:0000256" key="4">
    <source>
        <dbReference type="ARBA" id="ARBA00022982"/>
    </source>
</evidence>
<dbReference type="Pfam" id="PF04324">
    <property type="entry name" value="Fer2_BFD"/>
    <property type="match status" value="1"/>
</dbReference>
<evidence type="ECO:0000256" key="6">
    <source>
        <dbReference type="ARBA" id="ARBA00023014"/>
    </source>
</evidence>
<keyword evidence="1" id="KW-0813">Transport</keyword>
<dbReference type="InterPro" id="IPR052371">
    <property type="entry name" value="BFD-associated_ferredoxin"/>
</dbReference>
<keyword evidence="6" id="KW-0411">Iron-sulfur</keyword>
<dbReference type="AlphaFoldDB" id="A0A1A9ETU1"/>
<keyword evidence="12" id="KW-1185">Reference proteome</keyword>
<evidence type="ECO:0000256" key="3">
    <source>
        <dbReference type="ARBA" id="ARBA00022723"/>
    </source>
</evidence>
<dbReference type="GO" id="GO:0051537">
    <property type="term" value="F:2 iron, 2 sulfur cluster binding"/>
    <property type="evidence" value="ECO:0007669"/>
    <property type="project" value="UniProtKB-KW"/>
</dbReference>
<dbReference type="PANTHER" id="PTHR37424">
    <property type="entry name" value="BACTERIOFERRITIN-ASSOCIATED FERREDOXIN"/>
    <property type="match status" value="1"/>
</dbReference>
<reference evidence="11 12" key="2">
    <citation type="journal article" date="2018" name="Int. J. Syst. Evol. Microbiol.">
        <title>Marinobacterium aestuarii sp. nov., a benzene-degrading marine bacterium isolated from estuary sediment.</title>
        <authorList>
            <person name="Bae S.S."/>
            <person name="Jung J."/>
            <person name="Chung D."/>
            <person name="Baek K."/>
        </authorList>
    </citation>
    <scope>NUCLEOTIDE SEQUENCE [LARGE SCALE GENOMIC DNA]</scope>
    <source>
        <strain evidence="11 12">ST58-10</strain>
    </source>
</reference>